<reference evidence="2 3" key="1">
    <citation type="submission" date="2018-01" db="EMBL/GenBank/DDBJ databases">
        <authorList>
            <person name="Gaut B.S."/>
            <person name="Morton B.R."/>
            <person name="Clegg M.T."/>
            <person name="Duvall M.R."/>
        </authorList>
    </citation>
    <scope>NUCLEOTIDE SEQUENCE [LARGE SCALE GENOMIC DNA]</scope>
    <source>
        <strain evidence="2 3">HR-AV</strain>
    </source>
</reference>
<dbReference type="Gene3D" id="3.90.25.10">
    <property type="entry name" value="UDP-galactose 4-epimerase, domain 1"/>
    <property type="match status" value="1"/>
</dbReference>
<dbReference type="Proteomes" id="UP000236893">
    <property type="component" value="Unassembled WGS sequence"/>
</dbReference>
<evidence type="ECO:0000313" key="3">
    <source>
        <dbReference type="Proteomes" id="UP000236893"/>
    </source>
</evidence>
<evidence type="ECO:0000259" key="1">
    <source>
        <dbReference type="Pfam" id="PF16363"/>
    </source>
</evidence>
<dbReference type="InterPro" id="IPR016040">
    <property type="entry name" value="NAD(P)-bd_dom"/>
</dbReference>
<dbReference type="EMBL" id="PQVF01000001">
    <property type="protein sequence ID" value="POY39034.1"/>
    <property type="molecule type" value="Genomic_DNA"/>
</dbReference>
<accession>A0A2S5A953</accession>
<dbReference type="Pfam" id="PF16363">
    <property type="entry name" value="GDP_Man_Dehyd"/>
    <property type="match status" value="1"/>
</dbReference>
<dbReference type="AlphaFoldDB" id="A0A2S5A953"/>
<name>A0A2S5A953_9SPHI</name>
<comment type="caution">
    <text evidence="2">The sequence shown here is derived from an EMBL/GenBank/DDBJ whole genome shotgun (WGS) entry which is preliminary data.</text>
</comment>
<gene>
    <name evidence="2" type="ORF">C3K47_00605</name>
</gene>
<keyword evidence="3" id="KW-1185">Reference proteome</keyword>
<organism evidence="2 3">
    <name type="scientific">Solitalea longa</name>
    <dbReference type="NCBI Taxonomy" id="2079460"/>
    <lineage>
        <taxon>Bacteria</taxon>
        <taxon>Pseudomonadati</taxon>
        <taxon>Bacteroidota</taxon>
        <taxon>Sphingobacteriia</taxon>
        <taxon>Sphingobacteriales</taxon>
        <taxon>Sphingobacteriaceae</taxon>
        <taxon>Solitalea</taxon>
    </lineage>
</organism>
<evidence type="ECO:0000313" key="2">
    <source>
        <dbReference type="EMBL" id="POY39034.1"/>
    </source>
</evidence>
<dbReference type="InterPro" id="IPR036291">
    <property type="entry name" value="NAD(P)-bd_dom_sf"/>
</dbReference>
<dbReference type="OrthoDB" id="9801785at2"/>
<dbReference type="Gene3D" id="3.40.50.720">
    <property type="entry name" value="NAD(P)-binding Rossmann-like Domain"/>
    <property type="match status" value="1"/>
</dbReference>
<sequence>MKHLLITGGAGFIGSNLIKHLLTERKFKITCVDNFDPFYSRNIKELNLLPLKNHPDFELLEFDLADEKSIKEQLRGQYDVIIHLAGKAGVRPSIEHPRAYQRANVDATQNLLEFAKNKGIRQFVFASSSSVYGVNPNTPWREDEPLMPISPYASTKLSCEQLGHVYSHLYGIRFLALRFFTVYGPGQRPDLAIHKFFKSIMKEEAIPVFGDGSTSRDYTFITDIVSGIKACIDYEESRYEIINLGNHQTITLSGLIEAIEVTCGKKAIINRMPNQPGDVPKTYADVSKANRLLGYQPKTALKEGLQKFYEWYCINKGTL</sequence>
<dbReference type="PRINTS" id="PR01713">
    <property type="entry name" value="NUCEPIMERASE"/>
</dbReference>
<feature type="domain" description="NAD(P)-binding" evidence="1">
    <location>
        <begin position="5"/>
        <end position="307"/>
    </location>
</feature>
<dbReference type="PANTHER" id="PTHR43000">
    <property type="entry name" value="DTDP-D-GLUCOSE 4,6-DEHYDRATASE-RELATED"/>
    <property type="match status" value="1"/>
</dbReference>
<dbReference type="RefSeq" id="WP_103787137.1">
    <property type="nucleotide sequence ID" value="NZ_PQVF01000001.1"/>
</dbReference>
<protein>
    <submittedName>
        <fullName evidence="2">Epimerase</fullName>
    </submittedName>
</protein>
<dbReference type="SUPFAM" id="SSF51735">
    <property type="entry name" value="NAD(P)-binding Rossmann-fold domains"/>
    <property type="match status" value="1"/>
</dbReference>
<proteinExistence type="predicted"/>